<feature type="compositionally biased region" description="Polar residues" evidence="6">
    <location>
        <begin position="1"/>
        <end position="11"/>
    </location>
</feature>
<dbReference type="Gene3D" id="1.20.1740.10">
    <property type="entry name" value="Amino acid/polyamine transporter I"/>
    <property type="match status" value="1"/>
</dbReference>
<feature type="region of interest" description="Disordered" evidence="6">
    <location>
        <begin position="1"/>
        <end position="40"/>
    </location>
</feature>
<keyword evidence="3 7" id="KW-0812">Transmembrane</keyword>
<dbReference type="GO" id="GO:0015179">
    <property type="term" value="F:L-amino acid transmembrane transporter activity"/>
    <property type="evidence" value="ECO:0007669"/>
    <property type="project" value="TreeGrafter"/>
</dbReference>
<feature type="compositionally biased region" description="Polar residues" evidence="6">
    <location>
        <begin position="21"/>
        <end position="30"/>
    </location>
</feature>
<evidence type="ECO:0000256" key="7">
    <source>
        <dbReference type="SAM" id="Phobius"/>
    </source>
</evidence>
<dbReference type="PANTHER" id="PTHR22950:SF20">
    <property type="entry name" value="AMINO ACID TRANSPORTER (EUROFUNG)"/>
    <property type="match status" value="1"/>
</dbReference>
<feature type="transmembrane region" description="Helical" evidence="7">
    <location>
        <begin position="161"/>
        <end position="184"/>
    </location>
</feature>
<evidence type="ECO:0000256" key="3">
    <source>
        <dbReference type="ARBA" id="ARBA00022692"/>
    </source>
</evidence>
<dbReference type="Pfam" id="PF01490">
    <property type="entry name" value="Aa_trans"/>
    <property type="match status" value="1"/>
</dbReference>
<feature type="transmembrane region" description="Helical" evidence="7">
    <location>
        <begin position="426"/>
        <end position="448"/>
    </location>
</feature>
<feature type="transmembrane region" description="Helical" evidence="7">
    <location>
        <begin position="396"/>
        <end position="420"/>
    </location>
</feature>
<dbReference type="PANTHER" id="PTHR22950">
    <property type="entry name" value="AMINO ACID TRANSPORTER"/>
    <property type="match status" value="1"/>
</dbReference>
<feature type="transmembrane region" description="Helical" evidence="7">
    <location>
        <begin position="115"/>
        <end position="140"/>
    </location>
</feature>
<evidence type="ECO:0000256" key="2">
    <source>
        <dbReference type="ARBA" id="ARBA00008066"/>
    </source>
</evidence>
<dbReference type="AlphaFoldDB" id="A0A8H4XKJ3"/>
<dbReference type="FunFam" id="1.20.1740.10:FF:000039">
    <property type="entry name" value="Neutral amino acid transporter (Eurofung)"/>
    <property type="match status" value="1"/>
</dbReference>
<dbReference type="InterPro" id="IPR013057">
    <property type="entry name" value="AA_transpt_TM"/>
</dbReference>
<dbReference type="OrthoDB" id="294730at2759"/>
<comment type="subcellular location">
    <subcellularLocation>
        <location evidence="1">Membrane</location>
        <topology evidence="1">Multi-pass membrane protein</topology>
    </subcellularLocation>
</comment>
<feature type="transmembrane region" description="Helical" evidence="7">
    <location>
        <begin position="469"/>
        <end position="490"/>
    </location>
</feature>
<dbReference type="EMBL" id="JABEYC010000324">
    <property type="protein sequence ID" value="KAF4978994.1"/>
    <property type="molecule type" value="Genomic_DNA"/>
</dbReference>
<organism evidence="9 10">
    <name type="scientific">Fusarium zealandicum</name>
    <dbReference type="NCBI Taxonomy" id="1053134"/>
    <lineage>
        <taxon>Eukaryota</taxon>
        <taxon>Fungi</taxon>
        <taxon>Dikarya</taxon>
        <taxon>Ascomycota</taxon>
        <taxon>Pezizomycotina</taxon>
        <taxon>Sordariomycetes</taxon>
        <taxon>Hypocreomycetidae</taxon>
        <taxon>Hypocreales</taxon>
        <taxon>Nectriaceae</taxon>
        <taxon>Fusarium</taxon>
        <taxon>Fusarium staphyleae species complex</taxon>
    </lineage>
</organism>
<evidence type="ECO:0000313" key="10">
    <source>
        <dbReference type="Proteomes" id="UP000635477"/>
    </source>
</evidence>
<accession>A0A8H4XKJ3</accession>
<reference evidence="9" key="1">
    <citation type="journal article" date="2020" name="BMC Genomics">
        <title>Correction to: Identification and distribution of gene clusters required for synthesis of sphingolipid metabolism inhibitors in diverse species of the filamentous fungus Fusarium.</title>
        <authorList>
            <person name="Kim H.S."/>
            <person name="Lohmar J.M."/>
            <person name="Busman M."/>
            <person name="Brown D.W."/>
            <person name="Naumann T.A."/>
            <person name="Divon H.H."/>
            <person name="Lysoe E."/>
            <person name="Uhlig S."/>
            <person name="Proctor R.H."/>
        </authorList>
    </citation>
    <scope>NUCLEOTIDE SEQUENCE</scope>
    <source>
        <strain evidence="9">NRRL 22465</strain>
    </source>
</reference>
<reference evidence="9" key="2">
    <citation type="submission" date="2020-05" db="EMBL/GenBank/DDBJ databases">
        <authorList>
            <person name="Kim H.-S."/>
            <person name="Proctor R.H."/>
            <person name="Brown D.W."/>
        </authorList>
    </citation>
    <scope>NUCLEOTIDE SEQUENCE</scope>
    <source>
        <strain evidence="9">NRRL 22465</strain>
    </source>
</reference>
<feature type="transmembrane region" description="Helical" evidence="7">
    <location>
        <begin position="314"/>
        <end position="336"/>
    </location>
</feature>
<feature type="transmembrane region" description="Helical" evidence="7">
    <location>
        <begin position="204"/>
        <end position="220"/>
    </location>
</feature>
<evidence type="ECO:0000259" key="8">
    <source>
        <dbReference type="Pfam" id="PF01490"/>
    </source>
</evidence>
<gene>
    <name evidence="9" type="ORF">FZEAL_4725</name>
</gene>
<feature type="transmembrane region" description="Helical" evidence="7">
    <location>
        <begin position="356"/>
        <end position="375"/>
    </location>
</feature>
<feature type="transmembrane region" description="Helical" evidence="7">
    <location>
        <begin position="232"/>
        <end position="250"/>
    </location>
</feature>
<keyword evidence="5 7" id="KW-0472">Membrane</keyword>
<sequence length="515" mass="56525">MAEKTFFNSGGESPDPERRPSQAQTPSSRWASIFGGPGVTVGPRIAGLPDFVKRDVSDSEDSSSVILNKQLAAEEGEQIQYRTCSWQKTAALLFSEYICLAIMSFPWSYSVLGLVPGLILTAVVAATVLYTSLVLWEFCLRHPEVRDVCDIGQMLFWGKEWAWWGTAFCFILNNTFIQGLHVLVGAKYLNTMTEADDVGSCRTVMFSVIVTVICLFASLPRTFDMMAKLGTASALFTFISVVLAAVFVGIQSHPAGYDFATLGDPIVTAIPVKGTTFVNGMSAFLNISYTFIGQITLPSFIAEMRDPRDFPKSLWACTIAEIIVFSIVGAVMYAYTGNQYMTAPAFGSLEPVYKKVAFSFMIPTIIFLGCLYASVSARFVFFRVFRNSKHMNSHTVVGWASWTGILASTWVLAFIIALVIPFFNSLLSVMSSLFDCWFGFIFWGVAYFRMRGADQKIGRHHSAVTDWTANIINIMLIGIGVLFLTVGTYASVQGIIDSFEAGQVAGAFSCATNGI</sequence>
<protein>
    <recommendedName>
        <fullName evidence="8">Amino acid transporter transmembrane domain-containing protein</fullName>
    </recommendedName>
</protein>
<keyword evidence="4 7" id="KW-1133">Transmembrane helix</keyword>
<feature type="transmembrane region" description="Helical" evidence="7">
    <location>
        <begin position="90"/>
        <end position="109"/>
    </location>
</feature>
<proteinExistence type="inferred from homology"/>
<comment type="similarity">
    <text evidence="2">Belongs to the amino acid/polyamine transporter 2 family.</text>
</comment>
<comment type="caution">
    <text evidence="9">The sequence shown here is derived from an EMBL/GenBank/DDBJ whole genome shotgun (WGS) entry which is preliminary data.</text>
</comment>
<feature type="domain" description="Amino acid transporter transmembrane" evidence="8">
    <location>
        <begin position="83"/>
        <end position="490"/>
    </location>
</feature>
<keyword evidence="10" id="KW-1185">Reference proteome</keyword>
<evidence type="ECO:0000313" key="9">
    <source>
        <dbReference type="EMBL" id="KAF4978994.1"/>
    </source>
</evidence>
<evidence type="ECO:0000256" key="6">
    <source>
        <dbReference type="SAM" id="MobiDB-lite"/>
    </source>
</evidence>
<evidence type="ECO:0000256" key="5">
    <source>
        <dbReference type="ARBA" id="ARBA00023136"/>
    </source>
</evidence>
<dbReference type="Proteomes" id="UP000635477">
    <property type="component" value="Unassembled WGS sequence"/>
</dbReference>
<feature type="transmembrane region" description="Helical" evidence="7">
    <location>
        <begin position="283"/>
        <end position="302"/>
    </location>
</feature>
<name>A0A8H4XKJ3_9HYPO</name>
<evidence type="ECO:0000256" key="4">
    <source>
        <dbReference type="ARBA" id="ARBA00022989"/>
    </source>
</evidence>
<evidence type="ECO:0000256" key="1">
    <source>
        <dbReference type="ARBA" id="ARBA00004141"/>
    </source>
</evidence>
<dbReference type="GO" id="GO:0016020">
    <property type="term" value="C:membrane"/>
    <property type="evidence" value="ECO:0007669"/>
    <property type="project" value="UniProtKB-SubCell"/>
</dbReference>